<evidence type="ECO:0000256" key="1">
    <source>
        <dbReference type="ARBA" id="ARBA00004141"/>
    </source>
</evidence>
<keyword evidence="13" id="KW-1185">Reference proteome</keyword>
<dbReference type="GO" id="GO:1904257">
    <property type="term" value="P:zinc ion import into Golgi lumen"/>
    <property type="evidence" value="ECO:0007669"/>
    <property type="project" value="TreeGrafter"/>
</dbReference>
<feature type="transmembrane region" description="Helical" evidence="10">
    <location>
        <begin position="286"/>
        <end position="304"/>
    </location>
</feature>
<dbReference type="PANTHER" id="PTHR45755:SF4">
    <property type="entry name" value="ZINC TRANSPORTER 7"/>
    <property type="match status" value="1"/>
</dbReference>
<dbReference type="GO" id="GO:0006882">
    <property type="term" value="P:intracellular zinc ion homeostasis"/>
    <property type="evidence" value="ECO:0007669"/>
    <property type="project" value="InterPro"/>
</dbReference>
<evidence type="ECO:0000256" key="3">
    <source>
        <dbReference type="ARBA" id="ARBA00022448"/>
    </source>
</evidence>
<dbReference type="AlphaFoldDB" id="A0A232LNZ1"/>
<feature type="compositionally biased region" description="Basic and acidic residues" evidence="9">
    <location>
        <begin position="804"/>
        <end position="835"/>
    </location>
</feature>
<comment type="function">
    <text evidence="8">Functions as a zinc transporter.</text>
</comment>
<comment type="subcellular location">
    <subcellularLocation>
        <location evidence="8">Endoplasmic reticulum membrane</location>
        <topology evidence="8">Multi-pass membrane protein</topology>
    </subcellularLocation>
    <subcellularLocation>
        <location evidence="1">Membrane</location>
        <topology evidence="1">Multi-pass membrane protein</topology>
    </subcellularLocation>
</comment>
<organism evidence="12 13">
    <name type="scientific">Elaphomyces granulatus</name>
    <dbReference type="NCBI Taxonomy" id="519963"/>
    <lineage>
        <taxon>Eukaryota</taxon>
        <taxon>Fungi</taxon>
        <taxon>Dikarya</taxon>
        <taxon>Ascomycota</taxon>
        <taxon>Pezizomycotina</taxon>
        <taxon>Eurotiomycetes</taxon>
        <taxon>Eurotiomycetidae</taxon>
        <taxon>Eurotiales</taxon>
        <taxon>Elaphomycetaceae</taxon>
        <taxon>Elaphomyces</taxon>
    </lineage>
</organism>
<evidence type="ECO:0000256" key="10">
    <source>
        <dbReference type="SAM" id="Phobius"/>
    </source>
</evidence>
<feature type="transmembrane region" description="Helical" evidence="10">
    <location>
        <begin position="555"/>
        <end position="573"/>
    </location>
</feature>
<dbReference type="InterPro" id="IPR027469">
    <property type="entry name" value="Cation_efflux_TMD_sf"/>
</dbReference>
<feature type="transmembrane region" description="Helical" evidence="10">
    <location>
        <begin position="524"/>
        <end position="543"/>
    </location>
</feature>
<dbReference type="Proteomes" id="UP000243515">
    <property type="component" value="Unassembled WGS sequence"/>
</dbReference>
<dbReference type="GO" id="GO:0005789">
    <property type="term" value="C:endoplasmic reticulum membrane"/>
    <property type="evidence" value="ECO:0007669"/>
    <property type="project" value="UniProtKB-SubCell"/>
</dbReference>
<keyword evidence="4 10" id="KW-0812">Transmembrane</keyword>
<keyword evidence="6 8" id="KW-0406">Ion transport</keyword>
<dbReference type="GO" id="GO:0005385">
    <property type="term" value="F:zinc ion transmembrane transporter activity"/>
    <property type="evidence" value="ECO:0007669"/>
    <property type="project" value="UniProtKB-UniRule"/>
</dbReference>
<dbReference type="PANTHER" id="PTHR45755">
    <property type="match status" value="1"/>
</dbReference>
<feature type="transmembrane region" description="Helical" evidence="10">
    <location>
        <begin position="400"/>
        <end position="421"/>
    </location>
</feature>
<feature type="transmembrane region" description="Helical" evidence="10">
    <location>
        <begin position="456"/>
        <end position="474"/>
    </location>
</feature>
<feature type="transmembrane region" description="Helical" evidence="10">
    <location>
        <begin position="433"/>
        <end position="450"/>
    </location>
</feature>
<dbReference type="InterPro" id="IPR002524">
    <property type="entry name" value="Cation_efflux"/>
</dbReference>
<feature type="compositionally biased region" description="Basic and acidic residues" evidence="9">
    <location>
        <begin position="776"/>
        <end position="785"/>
    </location>
</feature>
<name>A0A232LNZ1_9EURO</name>
<evidence type="ECO:0000256" key="6">
    <source>
        <dbReference type="ARBA" id="ARBA00023065"/>
    </source>
</evidence>
<dbReference type="GO" id="GO:0031410">
    <property type="term" value="C:cytoplasmic vesicle"/>
    <property type="evidence" value="ECO:0007669"/>
    <property type="project" value="TreeGrafter"/>
</dbReference>
<feature type="compositionally biased region" description="Polar residues" evidence="9">
    <location>
        <begin position="35"/>
        <end position="50"/>
    </location>
</feature>
<dbReference type="InterPro" id="IPR058533">
    <property type="entry name" value="Cation_efflux_TM"/>
</dbReference>
<feature type="transmembrane region" description="Helical" evidence="10">
    <location>
        <begin position="625"/>
        <end position="646"/>
    </location>
</feature>
<dbReference type="Pfam" id="PF01545">
    <property type="entry name" value="Cation_efflux"/>
    <property type="match status" value="1"/>
</dbReference>
<dbReference type="SUPFAM" id="SSF161111">
    <property type="entry name" value="Cation efflux protein transmembrane domain-like"/>
    <property type="match status" value="1"/>
</dbReference>
<feature type="transmembrane region" description="Helical" evidence="10">
    <location>
        <begin position="594"/>
        <end position="613"/>
    </location>
</feature>
<comment type="similarity">
    <text evidence="2 8">Belongs to the cation diffusion facilitator (CDF) transporter (TC 2.A.4) family. SLC30A subfamily.</text>
</comment>
<dbReference type="InterPro" id="IPR045316">
    <property type="entry name" value="Msc2-like"/>
</dbReference>
<accession>A0A232LNZ1</accession>
<evidence type="ECO:0000259" key="11">
    <source>
        <dbReference type="Pfam" id="PF01545"/>
    </source>
</evidence>
<feature type="domain" description="Cation efflux protein transmembrane" evidence="11">
    <location>
        <begin position="524"/>
        <end position="731"/>
    </location>
</feature>
<gene>
    <name evidence="12" type="ORF">Egran_06349</name>
</gene>
<proteinExistence type="inferred from homology"/>
<evidence type="ECO:0000256" key="8">
    <source>
        <dbReference type="RuleBase" id="RU369017"/>
    </source>
</evidence>
<evidence type="ECO:0000313" key="13">
    <source>
        <dbReference type="Proteomes" id="UP000243515"/>
    </source>
</evidence>
<dbReference type="Gene3D" id="1.20.1510.10">
    <property type="entry name" value="Cation efflux protein transmembrane domain"/>
    <property type="match status" value="1"/>
</dbReference>
<feature type="region of interest" description="Disordered" evidence="9">
    <location>
        <begin position="1"/>
        <end position="61"/>
    </location>
</feature>
<feature type="transmembrane region" description="Helical" evidence="10">
    <location>
        <begin position="705"/>
        <end position="723"/>
    </location>
</feature>
<keyword evidence="5 10" id="KW-1133">Transmembrane helix</keyword>
<feature type="compositionally biased region" description="Basic residues" evidence="9">
    <location>
        <begin position="15"/>
        <end position="32"/>
    </location>
</feature>
<feature type="region of interest" description="Disordered" evidence="9">
    <location>
        <begin position="776"/>
        <end position="835"/>
    </location>
</feature>
<dbReference type="EMBL" id="NPHW01006331">
    <property type="protein sequence ID" value="OXV05880.1"/>
    <property type="molecule type" value="Genomic_DNA"/>
</dbReference>
<evidence type="ECO:0000256" key="5">
    <source>
        <dbReference type="ARBA" id="ARBA00022989"/>
    </source>
</evidence>
<feature type="transmembrane region" description="Helical" evidence="10">
    <location>
        <begin position="375"/>
        <end position="394"/>
    </location>
</feature>
<keyword evidence="7 10" id="KW-0472">Membrane</keyword>
<evidence type="ECO:0000256" key="2">
    <source>
        <dbReference type="ARBA" id="ARBA00008873"/>
    </source>
</evidence>
<reference evidence="12 13" key="1">
    <citation type="journal article" date="2015" name="Environ. Microbiol.">
        <title>Metagenome sequence of Elaphomyces granulatus from sporocarp tissue reveals Ascomycota ectomycorrhizal fingerprints of genome expansion and a Proteobacteria-rich microbiome.</title>
        <authorList>
            <person name="Quandt C.A."/>
            <person name="Kohler A."/>
            <person name="Hesse C.N."/>
            <person name="Sharpton T.J."/>
            <person name="Martin F."/>
            <person name="Spatafora J.W."/>
        </authorList>
    </citation>
    <scope>NUCLEOTIDE SEQUENCE [LARGE SCALE GENOMIC DNA]</scope>
    <source>
        <strain evidence="12 13">OSC145934</strain>
    </source>
</reference>
<feature type="transmembrane region" description="Helical" evidence="10">
    <location>
        <begin position="135"/>
        <end position="152"/>
    </location>
</feature>
<dbReference type="FunFam" id="1.20.1510.10:FF:000014">
    <property type="entry name" value="Cation efflux protein/ zinc transporter"/>
    <property type="match status" value="1"/>
</dbReference>
<feature type="transmembrane region" description="Helical" evidence="10">
    <location>
        <begin position="674"/>
        <end position="699"/>
    </location>
</feature>
<dbReference type="NCBIfam" id="TIGR01297">
    <property type="entry name" value="CDF"/>
    <property type="match status" value="1"/>
</dbReference>
<comment type="caution">
    <text evidence="12">The sequence shown here is derived from an EMBL/GenBank/DDBJ whole genome shotgun (WGS) entry which is preliminary data.</text>
</comment>
<evidence type="ECO:0000256" key="9">
    <source>
        <dbReference type="SAM" id="MobiDB-lite"/>
    </source>
</evidence>
<dbReference type="GO" id="GO:0005794">
    <property type="term" value="C:Golgi apparatus"/>
    <property type="evidence" value="ECO:0007669"/>
    <property type="project" value="TreeGrafter"/>
</dbReference>
<feature type="transmembrane region" description="Helical" evidence="10">
    <location>
        <begin position="247"/>
        <end position="266"/>
    </location>
</feature>
<keyword evidence="3 8" id="KW-0813">Transport</keyword>
<dbReference type="OrthoDB" id="78669at2759"/>
<feature type="transmembrane region" description="Helical" evidence="10">
    <location>
        <begin position="310"/>
        <end position="330"/>
    </location>
</feature>
<evidence type="ECO:0000313" key="12">
    <source>
        <dbReference type="EMBL" id="OXV05880.1"/>
    </source>
</evidence>
<sequence>MSTASSESHLPPRGVHGHGHSHSRSPRGHSRSGRWTSNLNSGTATCGDQQSRQEHQHSDASMTWVPCQIPEGIWSTNRSHFHPHSNASSSRLVSNGGRSDHGYKIPLPESLDGSSAGFGTHLQCSEFEISLSQGILAGILMAFPWVALSWYLKQYTTLVYLDGEDWLQIRTVQTKLQGAELRAGLLVSFVTLLVATWSALLRKQSGQGLASAAEPGVSKLSWAAARSSMLNILVFGLPIYAAMKIGAVIVAMALLLSSASGVPSLLNDGCNIRVTWKSLKRTKFSLLVLSILVVLNAFGLDAAVDANSWQGYLALFVSIFILPPSFLTAARNSQIGAKPSLHFTAKIVGSATSLSGQQSLSLGTSSIILSPPCTFFTIIFGILLLGLTVLLTLFDGKNAFNMVDLMLGVATATCFALPLISSAPSRIAARPKVGLAAALIFTCLFSALPHPESSRLTYVVWVSVATLSLVAARLDSPRSPTTHAHHSHNHSESELSIVTRYLIRHGESYPLLYSILKEDDSRRIFYFMCLNFVFMLVQLSYGFITGSLGLLSDSIHMFFDCLALVVGLCAAVMSKWPPSSRFPYGYGKVDTLSGFANGIFLMIISVEIIYEAIERLLSGSQMHRIGELLAVSAAGLAVNLVGIMAFDHAHHGHGHSHGHDHGHSHGHNENMHGIFLHILADTLGSVAVVISTILVHFYGWPGFDPLASCIIAILIFASAVPLVSSTAQTLLLSLPADVEYNLRNALGGVSNLKGVVGYAVPKFWLNDTGYDHGHHGGCHSHEHDHSHNHRDHQHHHEHHYNPGNEHDHSHCDNHENHTHAHKQHDHDHDHGPETDTQKVLGVIHIIASRGADLEDVRHRTVGFLRQKKMDLVVQVEREGDNRCWCGNGIKSP</sequence>
<feature type="transmembrane region" description="Helical" evidence="10">
    <location>
        <begin position="183"/>
        <end position="201"/>
    </location>
</feature>
<feature type="compositionally biased region" description="Basic residues" evidence="9">
    <location>
        <begin position="786"/>
        <end position="798"/>
    </location>
</feature>
<evidence type="ECO:0000256" key="7">
    <source>
        <dbReference type="ARBA" id="ARBA00023136"/>
    </source>
</evidence>
<keyword evidence="8" id="KW-0256">Endoplasmic reticulum</keyword>
<protein>
    <recommendedName>
        <fullName evidence="8">Zinc transporter</fullName>
    </recommendedName>
</protein>
<evidence type="ECO:0000256" key="4">
    <source>
        <dbReference type="ARBA" id="ARBA00022692"/>
    </source>
</evidence>